<dbReference type="Pfam" id="PF01116">
    <property type="entry name" value="F_bP_aldolase"/>
    <property type="match status" value="1"/>
</dbReference>
<sequence length="278" mass="29768">MTQLNPIEIITGELKNAAAVGAFNVILLEHAEAIVTGAERVKLPVILQISQNCVDYHGALRPIALASKAIAQDSSVSVSLHLDHAESESLVREALDLGFDSIMFDGSKLEYSSNVQASARMAQLCRDYGATIEVELGEVGGKDGVHAPGVRTNPTEAQAFVEATGVDLLAVAVGSSHAMTTRDATLDFELISHIAKTVSVPLVLHGSSGVNDEDLQRAVKAGMRKINIATHLNHLFTDEIRKILNSDSKIVDPRKYVKSARNKVADECGRLLQLLALS</sequence>
<proteinExistence type="predicted"/>
<accession>A0A6J7P268</accession>
<dbReference type="InterPro" id="IPR050246">
    <property type="entry name" value="Class_II_FBP_aldolase"/>
</dbReference>
<dbReference type="GO" id="GO:0016832">
    <property type="term" value="F:aldehyde-lyase activity"/>
    <property type="evidence" value="ECO:0007669"/>
    <property type="project" value="InterPro"/>
</dbReference>
<dbReference type="Gene3D" id="3.20.20.70">
    <property type="entry name" value="Aldolase class I"/>
    <property type="match status" value="1"/>
</dbReference>
<reference evidence="2" key="1">
    <citation type="submission" date="2020-05" db="EMBL/GenBank/DDBJ databases">
        <authorList>
            <person name="Chiriac C."/>
            <person name="Salcher M."/>
            <person name="Ghai R."/>
            <person name="Kavagutti S V."/>
        </authorList>
    </citation>
    <scope>NUCLEOTIDE SEQUENCE</scope>
</reference>
<dbReference type="EMBL" id="CAFBOX010000075">
    <property type="protein sequence ID" value="CAB4996982.1"/>
    <property type="molecule type" value="Genomic_DNA"/>
</dbReference>
<dbReference type="EMBL" id="CAFBPH010000029">
    <property type="protein sequence ID" value="CAB5007084.1"/>
    <property type="molecule type" value="Genomic_DNA"/>
</dbReference>
<dbReference type="InterPro" id="IPR013785">
    <property type="entry name" value="Aldolase_TIM"/>
</dbReference>
<dbReference type="EMBL" id="CAFABD010000004">
    <property type="protein sequence ID" value="CAB4816139.1"/>
    <property type="molecule type" value="Genomic_DNA"/>
</dbReference>
<name>A0A6J7P268_9ZZZZ</name>
<dbReference type="GO" id="GO:0005975">
    <property type="term" value="P:carbohydrate metabolic process"/>
    <property type="evidence" value="ECO:0007669"/>
    <property type="project" value="InterPro"/>
</dbReference>
<dbReference type="AlphaFoldDB" id="A0A6J7P268"/>
<evidence type="ECO:0000313" key="2">
    <source>
        <dbReference type="EMBL" id="CAB4996982.1"/>
    </source>
</evidence>
<dbReference type="NCBIfam" id="TIGR00167">
    <property type="entry name" value="cbbA"/>
    <property type="match status" value="1"/>
</dbReference>
<protein>
    <submittedName>
        <fullName evidence="2">Unannotated protein</fullName>
    </submittedName>
</protein>
<dbReference type="SUPFAM" id="SSF51569">
    <property type="entry name" value="Aldolase"/>
    <property type="match status" value="1"/>
</dbReference>
<organism evidence="2">
    <name type="scientific">freshwater metagenome</name>
    <dbReference type="NCBI Taxonomy" id="449393"/>
    <lineage>
        <taxon>unclassified sequences</taxon>
        <taxon>metagenomes</taxon>
        <taxon>ecological metagenomes</taxon>
    </lineage>
</organism>
<dbReference type="GO" id="GO:0008270">
    <property type="term" value="F:zinc ion binding"/>
    <property type="evidence" value="ECO:0007669"/>
    <property type="project" value="InterPro"/>
</dbReference>
<gene>
    <name evidence="1" type="ORF">UFOPK3166_00065</name>
    <name evidence="2" type="ORF">UFOPK4035_00553</name>
    <name evidence="3" type="ORF">UFOPK4087_00255</name>
</gene>
<dbReference type="InterPro" id="IPR000771">
    <property type="entry name" value="FBA_II"/>
</dbReference>
<dbReference type="PANTHER" id="PTHR30304:SF0">
    <property type="entry name" value="D-TAGATOSE-1,6-BISPHOSPHATE ALDOLASE SUBUNIT GATY-RELATED"/>
    <property type="match status" value="1"/>
</dbReference>
<dbReference type="CDD" id="cd00947">
    <property type="entry name" value="TBP_aldolase_IIB"/>
    <property type="match status" value="1"/>
</dbReference>
<evidence type="ECO:0000313" key="1">
    <source>
        <dbReference type="EMBL" id="CAB4816139.1"/>
    </source>
</evidence>
<evidence type="ECO:0000313" key="3">
    <source>
        <dbReference type="EMBL" id="CAB5007084.1"/>
    </source>
</evidence>
<dbReference type="PIRSF" id="PIRSF001359">
    <property type="entry name" value="F_bP_aldolase_II"/>
    <property type="match status" value="1"/>
</dbReference>
<dbReference type="PANTHER" id="PTHR30304">
    <property type="entry name" value="D-TAGATOSE-1,6-BISPHOSPHATE ALDOLASE"/>
    <property type="match status" value="1"/>
</dbReference>